<dbReference type="RefSeq" id="WP_343860810.1">
    <property type="nucleotide sequence ID" value="NZ_BAAACX010000009.1"/>
</dbReference>
<sequence length="94" mass="11261">MDRRWKALLYIFQNTPRLEPLLTTQYMNPKKGILHIQRLRVATKGWSQSEKFMMALALHLYSESNKVNLSDMDYLDFHHKGVAFEALRIRFNNY</sequence>
<reference evidence="2" key="1">
    <citation type="journal article" date="2019" name="Int. J. Syst. Evol. Microbiol.">
        <title>The Global Catalogue of Microorganisms (GCM) 10K type strain sequencing project: providing services to taxonomists for standard genome sequencing and annotation.</title>
        <authorList>
            <consortium name="The Broad Institute Genomics Platform"/>
            <consortium name="The Broad Institute Genome Sequencing Center for Infectious Disease"/>
            <person name="Wu L."/>
            <person name="Ma J."/>
        </authorList>
    </citation>
    <scope>NUCLEOTIDE SEQUENCE [LARGE SCALE GENOMIC DNA]</scope>
    <source>
        <strain evidence="2">JCM 12774</strain>
    </source>
</reference>
<evidence type="ECO:0000313" key="2">
    <source>
        <dbReference type="Proteomes" id="UP001500340"/>
    </source>
</evidence>
<accession>A0ABP3I4D4</accession>
<gene>
    <name evidence="1" type="ORF">GCM10008933_21330</name>
</gene>
<dbReference type="Proteomes" id="UP001500340">
    <property type="component" value="Unassembled WGS sequence"/>
</dbReference>
<keyword evidence="2" id="KW-1185">Reference proteome</keyword>
<organism evidence="1 2">
    <name type="scientific">Paenibacillus motobuensis</name>
    <dbReference type="NCBI Taxonomy" id="295324"/>
    <lineage>
        <taxon>Bacteria</taxon>
        <taxon>Bacillati</taxon>
        <taxon>Bacillota</taxon>
        <taxon>Bacilli</taxon>
        <taxon>Bacillales</taxon>
        <taxon>Paenibacillaceae</taxon>
        <taxon>Paenibacillus</taxon>
    </lineage>
</organism>
<comment type="caution">
    <text evidence="1">The sequence shown here is derived from an EMBL/GenBank/DDBJ whole genome shotgun (WGS) entry which is preliminary data.</text>
</comment>
<dbReference type="EMBL" id="BAAACX010000009">
    <property type="protein sequence ID" value="GAA0390168.1"/>
    <property type="molecule type" value="Genomic_DNA"/>
</dbReference>
<name>A0ABP3I4D4_9BACL</name>
<protein>
    <recommendedName>
        <fullName evidence="3">Tn3 transposase DDE domain-containing protein</fullName>
    </recommendedName>
</protein>
<evidence type="ECO:0000313" key="1">
    <source>
        <dbReference type="EMBL" id="GAA0390168.1"/>
    </source>
</evidence>
<evidence type="ECO:0008006" key="3">
    <source>
        <dbReference type="Google" id="ProtNLM"/>
    </source>
</evidence>
<proteinExistence type="predicted"/>